<evidence type="ECO:0000256" key="4">
    <source>
        <dbReference type="ARBA" id="ARBA00023239"/>
    </source>
</evidence>
<dbReference type="PROSITE" id="PS51891">
    <property type="entry name" value="CENP_V_GFA"/>
    <property type="match status" value="1"/>
</dbReference>
<evidence type="ECO:0000256" key="2">
    <source>
        <dbReference type="ARBA" id="ARBA00022723"/>
    </source>
</evidence>
<sequence length="133" mass="14800">MPITGRCHCGAVTWRASEEPQRHSLCHCEDCRRWSGAPVVGWAAFYENVVTIEGETRGYQSSPAATREFCARCGTGLFYRSATLLPGILDIQSGTMDDPEAFPPSAQVMVRHRLGWAREMDKLPAFESYPGMD</sequence>
<comment type="caution">
    <text evidence="6">The sequence shown here is derived from an EMBL/GenBank/DDBJ whole genome shotgun (WGS) entry which is preliminary data.</text>
</comment>
<accession>A0AA41ZET3</accession>
<protein>
    <submittedName>
        <fullName evidence="6">GFA family protein</fullName>
    </submittedName>
</protein>
<evidence type="ECO:0000256" key="3">
    <source>
        <dbReference type="ARBA" id="ARBA00022833"/>
    </source>
</evidence>
<dbReference type="SUPFAM" id="SSF51316">
    <property type="entry name" value="Mss4-like"/>
    <property type="match status" value="1"/>
</dbReference>
<keyword evidence="3" id="KW-0862">Zinc</keyword>
<dbReference type="PANTHER" id="PTHR33337:SF40">
    <property type="entry name" value="CENP-V_GFA DOMAIN-CONTAINING PROTEIN-RELATED"/>
    <property type="match status" value="1"/>
</dbReference>
<reference evidence="6" key="1">
    <citation type="submission" date="2022-06" db="EMBL/GenBank/DDBJ databases">
        <title>Sphingomonas sp. nov. isolated from rhizosphere soil of tomato.</title>
        <authorList>
            <person name="Dong H."/>
            <person name="Gao R."/>
        </authorList>
    </citation>
    <scope>NUCLEOTIDE SEQUENCE</scope>
    <source>
        <strain evidence="6">MMSM24</strain>
    </source>
</reference>
<dbReference type="Gene3D" id="3.90.1590.10">
    <property type="entry name" value="glutathione-dependent formaldehyde- activating enzyme (gfa)"/>
    <property type="match status" value="1"/>
</dbReference>
<evidence type="ECO:0000313" key="6">
    <source>
        <dbReference type="EMBL" id="MCW6534403.1"/>
    </source>
</evidence>
<dbReference type="GO" id="GO:0046872">
    <property type="term" value="F:metal ion binding"/>
    <property type="evidence" value="ECO:0007669"/>
    <property type="project" value="UniProtKB-KW"/>
</dbReference>
<dbReference type="InterPro" id="IPR006913">
    <property type="entry name" value="CENP-V/GFA"/>
</dbReference>
<dbReference type="GO" id="GO:0016846">
    <property type="term" value="F:carbon-sulfur lyase activity"/>
    <property type="evidence" value="ECO:0007669"/>
    <property type="project" value="InterPro"/>
</dbReference>
<dbReference type="InterPro" id="IPR011057">
    <property type="entry name" value="Mss4-like_sf"/>
</dbReference>
<evidence type="ECO:0000313" key="7">
    <source>
        <dbReference type="Proteomes" id="UP001165565"/>
    </source>
</evidence>
<evidence type="ECO:0000256" key="1">
    <source>
        <dbReference type="ARBA" id="ARBA00005495"/>
    </source>
</evidence>
<name>A0AA41ZET3_9SPHN</name>
<organism evidence="6 7">
    <name type="scientific">Sphingomonas lycopersici</name>
    <dbReference type="NCBI Taxonomy" id="2951807"/>
    <lineage>
        <taxon>Bacteria</taxon>
        <taxon>Pseudomonadati</taxon>
        <taxon>Pseudomonadota</taxon>
        <taxon>Alphaproteobacteria</taxon>
        <taxon>Sphingomonadales</taxon>
        <taxon>Sphingomonadaceae</taxon>
        <taxon>Sphingomonas</taxon>
    </lineage>
</organism>
<dbReference type="Proteomes" id="UP001165565">
    <property type="component" value="Unassembled WGS sequence"/>
</dbReference>
<evidence type="ECO:0000259" key="5">
    <source>
        <dbReference type="PROSITE" id="PS51891"/>
    </source>
</evidence>
<proteinExistence type="inferred from homology"/>
<dbReference type="AlphaFoldDB" id="A0AA41ZET3"/>
<dbReference type="PANTHER" id="PTHR33337">
    <property type="entry name" value="GFA DOMAIN-CONTAINING PROTEIN"/>
    <property type="match status" value="1"/>
</dbReference>
<gene>
    <name evidence="6" type="ORF">NEE01_06340</name>
</gene>
<keyword evidence="4" id="KW-0456">Lyase</keyword>
<dbReference type="EMBL" id="JANFAV010000003">
    <property type="protein sequence ID" value="MCW6534403.1"/>
    <property type="molecule type" value="Genomic_DNA"/>
</dbReference>
<dbReference type="Pfam" id="PF04828">
    <property type="entry name" value="GFA"/>
    <property type="match status" value="1"/>
</dbReference>
<feature type="domain" description="CENP-V/GFA" evidence="5">
    <location>
        <begin position="3"/>
        <end position="121"/>
    </location>
</feature>
<keyword evidence="7" id="KW-1185">Reference proteome</keyword>
<keyword evidence="2" id="KW-0479">Metal-binding</keyword>
<comment type="similarity">
    <text evidence="1">Belongs to the Gfa family.</text>
</comment>